<dbReference type="EMBL" id="VNJK01000001">
    <property type="protein sequence ID" value="TVX92648.1"/>
    <property type="molecule type" value="Genomic_DNA"/>
</dbReference>
<dbReference type="InterPro" id="IPR020672">
    <property type="entry name" value="Ribose5P_isomerase_typA_subgr"/>
</dbReference>
<evidence type="ECO:0000256" key="2">
    <source>
        <dbReference type="ARBA" id="ARBA00023235"/>
    </source>
</evidence>
<dbReference type="AlphaFoldDB" id="A0A559IYF2"/>
<dbReference type="RefSeq" id="WP_144988311.1">
    <property type="nucleotide sequence ID" value="NZ_VNJK01000001.1"/>
</dbReference>
<feature type="binding site" evidence="3">
    <location>
        <begin position="93"/>
        <end position="96"/>
    </location>
    <ligand>
        <name>substrate</name>
    </ligand>
</feature>
<evidence type="ECO:0000313" key="5">
    <source>
        <dbReference type="Proteomes" id="UP000318102"/>
    </source>
</evidence>
<comment type="function">
    <text evidence="3">Catalyzes the reversible conversion of ribose-5-phosphate to ribulose 5-phosphate.</text>
</comment>
<dbReference type="NCBIfam" id="NF001924">
    <property type="entry name" value="PRK00702.1"/>
    <property type="match status" value="1"/>
</dbReference>
<evidence type="ECO:0000313" key="4">
    <source>
        <dbReference type="EMBL" id="TVX92648.1"/>
    </source>
</evidence>
<dbReference type="CDD" id="cd01398">
    <property type="entry name" value="RPI_A"/>
    <property type="match status" value="1"/>
</dbReference>
<proteinExistence type="inferred from homology"/>
<dbReference type="HAMAP" id="MF_00170">
    <property type="entry name" value="Rib_5P_isom_A"/>
    <property type="match status" value="1"/>
</dbReference>
<comment type="subunit">
    <text evidence="3">Homodimer.</text>
</comment>
<dbReference type="OrthoDB" id="5870696at2"/>
<reference evidence="4 5" key="1">
    <citation type="submission" date="2019-07" db="EMBL/GenBank/DDBJ databases">
        <authorList>
            <person name="Kim J."/>
        </authorList>
    </citation>
    <scope>NUCLEOTIDE SEQUENCE [LARGE SCALE GENOMIC DNA]</scope>
    <source>
        <strain evidence="4 5">N4</strain>
    </source>
</reference>
<comment type="similarity">
    <text evidence="3">Belongs to the ribose 5-phosphate isomerase family.</text>
</comment>
<dbReference type="PANTHER" id="PTHR11934:SF0">
    <property type="entry name" value="RIBOSE-5-PHOSPHATE ISOMERASE"/>
    <property type="match status" value="1"/>
</dbReference>
<comment type="pathway">
    <text evidence="3">Carbohydrate degradation; pentose phosphate pathway; D-ribose 5-phosphate from D-ribulose 5-phosphate (non-oxidative stage): step 1/1.</text>
</comment>
<dbReference type="FunFam" id="3.40.50.1360:FF:000001">
    <property type="entry name" value="Ribose-5-phosphate isomerase A"/>
    <property type="match status" value="1"/>
</dbReference>
<protein>
    <recommendedName>
        <fullName evidence="3">Ribose-5-phosphate isomerase A</fullName>
        <ecNumber evidence="3">5.3.1.6</ecNumber>
    </recommendedName>
    <alternativeName>
        <fullName evidence="3">Phosphoriboisomerase A</fullName>
        <shortName evidence="3">PRI</shortName>
    </alternativeName>
</protein>
<dbReference type="PANTHER" id="PTHR11934">
    <property type="entry name" value="RIBOSE-5-PHOSPHATE ISOMERASE"/>
    <property type="match status" value="1"/>
</dbReference>
<dbReference type="SUPFAM" id="SSF75445">
    <property type="entry name" value="D-ribose-5-phosphate isomerase (RpiA), lid domain"/>
    <property type="match status" value="1"/>
</dbReference>
<name>A0A559IYF2_9BACL</name>
<dbReference type="InterPro" id="IPR037171">
    <property type="entry name" value="NagB/RpiA_transferase-like"/>
</dbReference>
<dbReference type="GO" id="GO:0004751">
    <property type="term" value="F:ribose-5-phosphate isomerase activity"/>
    <property type="evidence" value="ECO:0007669"/>
    <property type="project" value="UniProtKB-UniRule"/>
</dbReference>
<keyword evidence="2 3" id="KW-0413">Isomerase</keyword>
<dbReference type="EC" id="5.3.1.6" evidence="3"/>
<dbReference type="Gene3D" id="3.40.50.1360">
    <property type="match status" value="1"/>
</dbReference>
<organism evidence="4 5">
    <name type="scientific">Paenibacillus agilis</name>
    <dbReference type="NCBI Taxonomy" id="3020863"/>
    <lineage>
        <taxon>Bacteria</taxon>
        <taxon>Bacillati</taxon>
        <taxon>Bacillota</taxon>
        <taxon>Bacilli</taxon>
        <taxon>Bacillales</taxon>
        <taxon>Paenibacillaceae</taxon>
        <taxon>Paenibacillus</taxon>
    </lineage>
</organism>
<dbReference type="SUPFAM" id="SSF100950">
    <property type="entry name" value="NagB/RpiA/CoA transferase-like"/>
    <property type="match status" value="1"/>
</dbReference>
<keyword evidence="5" id="KW-1185">Reference proteome</keyword>
<dbReference type="UniPathway" id="UPA00115">
    <property type="reaction ID" value="UER00412"/>
</dbReference>
<dbReference type="InterPro" id="IPR004788">
    <property type="entry name" value="Ribose5P_isomerase_type_A"/>
</dbReference>
<dbReference type="GO" id="GO:0006014">
    <property type="term" value="P:D-ribose metabolic process"/>
    <property type="evidence" value="ECO:0007669"/>
    <property type="project" value="TreeGrafter"/>
</dbReference>
<comment type="caution">
    <text evidence="4">The sequence shown here is derived from an EMBL/GenBank/DDBJ whole genome shotgun (WGS) entry which is preliminary data.</text>
</comment>
<gene>
    <name evidence="3 4" type="primary">rpiA</name>
    <name evidence="4" type="ORF">FPZ44_06055</name>
</gene>
<evidence type="ECO:0000256" key="1">
    <source>
        <dbReference type="ARBA" id="ARBA00001713"/>
    </source>
</evidence>
<dbReference type="Gene3D" id="3.30.70.260">
    <property type="match status" value="1"/>
</dbReference>
<dbReference type="Pfam" id="PF06026">
    <property type="entry name" value="Rib_5-P_isom_A"/>
    <property type="match status" value="1"/>
</dbReference>
<dbReference type="GO" id="GO:0009052">
    <property type="term" value="P:pentose-phosphate shunt, non-oxidative branch"/>
    <property type="evidence" value="ECO:0007669"/>
    <property type="project" value="UniProtKB-UniRule"/>
</dbReference>
<dbReference type="NCBIfam" id="TIGR00021">
    <property type="entry name" value="rpiA"/>
    <property type="match status" value="1"/>
</dbReference>
<feature type="binding site" evidence="3">
    <location>
        <position position="120"/>
    </location>
    <ligand>
        <name>substrate</name>
    </ligand>
</feature>
<accession>A0A559IYF2</accession>
<evidence type="ECO:0000256" key="3">
    <source>
        <dbReference type="HAMAP-Rule" id="MF_00170"/>
    </source>
</evidence>
<sequence length="222" mass="24309">MDAKRIAAERAVDYIQDGMIVGLGTGSTAYWAIQKLGLKVQGGLQIKAIATSVQSEELARNLGIPLVSFAEMNEIDMTIDGADEVDQELNLIKGGGGALLREKIVAAASKQFIVIVDESKLVKRLGTFPLPVEIVPFGHEVTIKKLYDLGYEPRLRKIDNETFVTDNGNYIVDGHFGDIEAPQELHNKLNLIPGVVDNGLFVNMTRRVVVGYQDGEISELEK</sequence>
<comment type="catalytic activity">
    <reaction evidence="1 3">
        <text>aldehydo-D-ribose 5-phosphate = D-ribulose 5-phosphate</text>
        <dbReference type="Rhea" id="RHEA:14657"/>
        <dbReference type="ChEBI" id="CHEBI:58121"/>
        <dbReference type="ChEBI" id="CHEBI:58273"/>
        <dbReference type="EC" id="5.3.1.6"/>
    </reaction>
</comment>
<feature type="binding site" evidence="3">
    <location>
        <begin position="80"/>
        <end position="83"/>
    </location>
    <ligand>
        <name>substrate</name>
    </ligand>
</feature>
<dbReference type="GO" id="GO:0005829">
    <property type="term" value="C:cytosol"/>
    <property type="evidence" value="ECO:0007669"/>
    <property type="project" value="TreeGrafter"/>
</dbReference>
<dbReference type="Proteomes" id="UP000318102">
    <property type="component" value="Unassembled WGS sequence"/>
</dbReference>
<feature type="active site" description="Proton acceptor" evidence="3">
    <location>
        <position position="102"/>
    </location>
</feature>
<feature type="binding site" evidence="3">
    <location>
        <begin position="25"/>
        <end position="28"/>
    </location>
    <ligand>
        <name>substrate</name>
    </ligand>
</feature>